<dbReference type="Ensembl" id="ENSMZET00005014386.1">
    <property type="protein sequence ID" value="ENSMZEP00005013915.1"/>
    <property type="gene ID" value="ENSMZEG00005010497.1"/>
</dbReference>
<keyword evidence="6 12" id="KW-0863">Zinc-finger</keyword>
<dbReference type="InterPro" id="IPR013087">
    <property type="entry name" value="Znf_C2H2_type"/>
</dbReference>
<keyword evidence="8" id="KW-0805">Transcription regulation</keyword>
<dbReference type="Pfam" id="PF12874">
    <property type="entry name" value="zf-met"/>
    <property type="match status" value="1"/>
</dbReference>
<dbReference type="InterPro" id="IPR036236">
    <property type="entry name" value="Znf_C2H2_sf"/>
</dbReference>
<dbReference type="SMART" id="SM00355">
    <property type="entry name" value="ZnF_C2H2"/>
    <property type="match status" value="10"/>
</dbReference>
<organism evidence="15 16">
    <name type="scientific">Maylandia zebra</name>
    <name type="common">zebra mbuna</name>
    <dbReference type="NCBI Taxonomy" id="106582"/>
    <lineage>
        <taxon>Eukaryota</taxon>
        <taxon>Metazoa</taxon>
        <taxon>Chordata</taxon>
        <taxon>Craniata</taxon>
        <taxon>Vertebrata</taxon>
        <taxon>Euteleostomi</taxon>
        <taxon>Actinopterygii</taxon>
        <taxon>Neopterygii</taxon>
        <taxon>Teleostei</taxon>
        <taxon>Neoteleostei</taxon>
        <taxon>Acanthomorphata</taxon>
        <taxon>Ovalentaria</taxon>
        <taxon>Cichlomorphae</taxon>
        <taxon>Cichliformes</taxon>
        <taxon>Cichlidae</taxon>
        <taxon>African cichlids</taxon>
        <taxon>Pseudocrenilabrinae</taxon>
        <taxon>Haplochromini</taxon>
        <taxon>Maylandia</taxon>
        <taxon>Maylandia zebra complex</taxon>
    </lineage>
</organism>
<feature type="domain" description="C2H2-type" evidence="14">
    <location>
        <begin position="531"/>
        <end position="558"/>
    </location>
</feature>
<evidence type="ECO:0000256" key="2">
    <source>
        <dbReference type="ARBA" id="ARBA00004123"/>
    </source>
</evidence>
<evidence type="ECO:0000256" key="11">
    <source>
        <dbReference type="ARBA" id="ARBA00023242"/>
    </source>
</evidence>
<feature type="domain" description="C2H2-type" evidence="14">
    <location>
        <begin position="503"/>
        <end position="530"/>
    </location>
</feature>
<proteinExistence type="inferred from homology"/>
<protein>
    <submittedName>
        <fullName evidence="15">Gastrula zinc finger protein XlCGF57.1</fullName>
    </submittedName>
</protein>
<feature type="domain" description="C2H2-type" evidence="14">
    <location>
        <begin position="587"/>
        <end position="619"/>
    </location>
</feature>
<dbReference type="FunFam" id="3.30.160.60:FF:000624">
    <property type="entry name" value="zinc finger protein 697"/>
    <property type="match status" value="2"/>
</dbReference>
<evidence type="ECO:0000256" key="9">
    <source>
        <dbReference type="ARBA" id="ARBA00023125"/>
    </source>
</evidence>
<feature type="domain" description="C2H2-type" evidence="14">
    <location>
        <begin position="475"/>
        <end position="502"/>
    </location>
</feature>
<feature type="compositionally biased region" description="Acidic residues" evidence="13">
    <location>
        <begin position="271"/>
        <end position="282"/>
    </location>
</feature>
<keyword evidence="4" id="KW-0479">Metal-binding</keyword>
<evidence type="ECO:0000256" key="7">
    <source>
        <dbReference type="ARBA" id="ARBA00022833"/>
    </source>
</evidence>
<dbReference type="FunFam" id="3.30.160.60:FF:000710">
    <property type="entry name" value="Zinc finger protein 768"/>
    <property type="match status" value="1"/>
</dbReference>
<feature type="domain" description="C2H2-type" evidence="14">
    <location>
        <begin position="447"/>
        <end position="474"/>
    </location>
</feature>
<dbReference type="GO" id="GO:0005634">
    <property type="term" value="C:nucleus"/>
    <property type="evidence" value="ECO:0007669"/>
    <property type="project" value="UniProtKB-SubCell"/>
</dbReference>
<comment type="function">
    <text evidence="1">May be involved in transcriptional regulation.</text>
</comment>
<feature type="domain" description="C2H2-type" evidence="14">
    <location>
        <begin position="391"/>
        <end position="418"/>
    </location>
</feature>
<dbReference type="Gene3D" id="3.30.160.60">
    <property type="entry name" value="Classic Zinc Finger"/>
    <property type="match status" value="10"/>
</dbReference>
<feature type="domain" description="C2H2-type" evidence="14">
    <location>
        <begin position="559"/>
        <end position="586"/>
    </location>
</feature>
<dbReference type="AlphaFoldDB" id="A0A3P9BVB3"/>
<feature type="domain" description="C2H2-type" evidence="14">
    <location>
        <begin position="419"/>
        <end position="446"/>
    </location>
</feature>
<evidence type="ECO:0000256" key="6">
    <source>
        <dbReference type="ARBA" id="ARBA00022771"/>
    </source>
</evidence>
<dbReference type="PROSITE" id="PS00028">
    <property type="entry name" value="ZINC_FINGER_C2H2_1"/>
    <property type="match status" value="9"/>
</dbReference>
<dbReference type="InterPro" id="IPR050329">
    <property type="entry name" value="GLI_C2H2-zinc-finger"/>
</dbReference>
<dbReference type="Pfam" id="PF00096">
    <property type="entry name" value="zf-C2H2"/>
    <property type="match status" value="5"/>
</dbReference>
<evidence type="ECO:0000313" key="15">
    <source>
        <dbReference type="Ensembl" id="ENSMZEP00005013915.1"/>
    </source>
</evidence>
<dbReference type="KEGG" id="mze:101468917"/>
<evidence type="ECO:0000256" key="5">
    <source>
        <dbReference type="ARBA" id="ARBA00022737"/>
    </source>
</evidence>
<accession>A0A3P9BVB3</accession>
<dbReference type="FunFam" id="3.30.160.60:FF:000322">
    <property type="entry name" value="GDNF-inducible zinc finger protein 1"/>
    <property type="match status" value="1"/>
</dbReference>
<dbReference type="PANTHER" id="PTHR19818">
    <property type="entry name" value="ZINC FINGER PROTEIN ZIC AND GLI"/>
    <property type="match status" value="1"/>
</dbReference>
<dbReference type="FunFam" id="3.30.160.60:FF:000097">
    <property type="entry name" value="Zinc finger protein"/>
    <property type="match status" value="1"/>
</dbReference>
<keyword evidence="7" id="KW-0862">Zinc</keyword>
<dbReference type="PANTHER" id="PTHR19818:SF158">
    <property type="entry name" value="C2H2-TYPE DOMAIN-CONTAINING PROTEIN-RELATED"/>
    <property type="match status" value="1"/>
</dbReference>
<feature type="region of interest" description="Disordered" evidence="13">
    <location>
        <begin position="68"/>
        <end position="88"/>
    </location>
</feature>
<dbReference type="Proteomes" id="UP000265160">
    <property type="component" value="LG8"/>
</dbReference>
<evidence type="ECO:0000256" key="12">
    <source>
        <dbReference type="PROSITE-ProRule" id="PRU00042"/>
    </source>
</evidence>
<dbReference type="Pfam" id="PF13894">
    <property type="entry name" value="zf-C2H2_4"/>
    <property type="match status" value="1"/>
</dbReference>
<evidence type="ECO:0000259" key="14">
    <source>
        <dbReference type="PROSITE" id="PS50157"/>
    </source>
</evidence>
<keyword evidence="16" id="KW-1185">Reference proteome</keyword>
<evidence type="ECO:0000256" key="13">
    <source>
        <dbReference type="SAM" id="MobiDB-lite"/>
    </source>
</evidence>
<dbReference type="RefSeq" id="XP_004565248.2">
    <property type="nucleotide sequence ID" value="XM_004565191.2"/>
</dbReference>
<dbReference type="SUPFAM" id="SSF57667">
    <property type="entry name" value="beta-beta-alpha zinc fingers"/>
    <property type="match status" value="6"/>
</dbReference>
<keyword evidence="9" id="KW-0238">DNA-binding</keyword>
<dbReference type="FunFam" id="3.30.160.60:FF:000557">
    <property type="entry name" value="zinc finger and SCAN domain-containing protein 29"/>
    <property type="match status" value="1"/>
</dbReference>
<evidence type="ECO:0000313" key="16">
    <source>
        <dbReference type="Proteomes" id="UP000265160"/>
    </source>
</evidence>
<keyword evidence="10" id="KW-0804">Transcription</keyword>
<dbReference type="GO" id="GO:0008270">
    <property type="term" value="F:zinc ion binding"/>
    <property type="evidence" value="ECO:0007669"/>
    <property type="project" value="UniProtKB-KW"/>
</dbReference>
<evidence type="ECO:0000256" key="8">
    <source>
        <dbReference type="ARBA" id="ARBA00023015"/>
    </source>
</evidence>
<dbReference type="GO" id="GO:0000978">
    <property type="term" value="F:RNA polymerase II cis-regulatory region sequence-specific DNA binding"/>
    <property type="evidence" value="ECO:0007669"/>
    <property type="project" value="TreeGrafter"/>
</dbReference>
<feature type="compositionally biased region" description="Polar residues" evidence="13">
    <location>
        <begin position="245"/>
        <end position="265"/>
    </location>
</feature>
<evidence type="ECO:0000256" key="1">
    <source>
        <dbReference type="ARBA" id="ARBA00003767"/>
    </source>
</evidence>
<name>A0A3P9BVB3_9CICH</name>
<reference evidence="15 16" key="1">
    <citation type="journal article" date="2014" name="Nature">
        <title>The genomic substrate for adaptive radiation in African cichlid fish.</title>
        <authorList>
            <person name="Brawand D."/>
            <person name="Wagner C.E."/>
            <person name="Li Y.I."/>
            <person name="Malinsky M."/>
            <person name="Keller I."/>
            <person name="Fan S."/>
            <person name="Simakov O."/>
            <person name="Ng A.Y."/>
            <person name="Lim Z.W."/>
            <person name="Bezault E."/>
            <person name="Turner-Maier J."/>
            <person name="Johnson J."/>
            <person name="Alcazar R."/>
            <person name="Noh H.J."/>
            <person name="Russell P."/>
            <person name="Aken B."/>
            <person name="Alfoldi J."/>
            <person name="Amemiya C."/>
            <person name="Azzouzi N."/>
            <person name="Baroiller J.F."/>
            <person name="Barloy-Hubler F."/>
            <person name="Berlin A."/>
            <person name="Bloomquist R."/>
            <person name="Carleton K.L."/>
            <person name="Conte M.A."/>
            <person name="D'Cotta H."/>
            <person name="Eshel O."/>
            <person name="Gaffney L."/>
            <person name="Galibert F."/>
            <person name="Gante H.F."/>
            <person name="Gnerre S."/>
            <person name="Greuter L."/>
            <person name="Guyon R."/>
            <person name="Haddad N.S."/>
            <person name="Haerty W."/>
            <person name="Harris R.M."/>
            <person name="Hofmann H.A."/>
            <person name="Hourlier T."/>
            <person name="Hulata G."/>
            <person name="Jaffe D.B."/>
            <person name="Lara M."/>
            <person name="Lee A.P."/>
            <person name="MacCallum I."/>
            <person name="Mwaiko S."/>
            <person name="Nikaido M."/>
            <person name="Nishihara H."/>
            <person name="Ozouf-Costaz C."/>
            <person name="Penman D.J."/>
            <person name="Przybylski D."/>
            <person name="Rakotomanga M."/>
            <person name="Renn S.C.P."/>
            <person name="Ribeiro F.J."/>
            <person name="Ron M."/>
            <person name="Salzburger W."/>
            <person name="Sanchez-Pulido L."/>
            <person name="Santos M.E."/>
            <person name="Searle S."/>
            <person name="Sharpe T."/>
            <person name="Swofford R."/>
            <person name="Tan F.J."/>
            <person name="Williams L."/>
            <person name="Young S."/>
            <person name="Yin S."/>
            <person name="Okada N."/>
            <person name="Kocher T.D."/>
            <person name="Miska E.A."/>
            <person name="Lander E.S."/>
            <person name="Venkatesh B."/>
            <person name="Fernald R.D."/>
            <person name="Meyer A."/>
            <person name="Ponting C.P."/>
            <person name="Streelman J.T."/>
            <person name="Lindblad-Toh K."/>
            <person name="Seehausen O."/>
            <person name="Di Palma F."/>
        </authorList>
    </citation>
    <scope>NUCLEOTIDE SEQUENCE</scope>
</reference>
<dbReference type="GO" id="GO:0000981">
    <property type="term" value="F:DNA-binding transcription factor activity, RNA polymerase II-specific"/>
    <property type="evidence" value="ECO:0007669"/>
    <property type="project" value="TreeGrafter"/>
</dbReference>
<feature type="region of interest" description="Disordered" evidence="13">
    <location>
        <begin position="192"/>
        <end position="297"/>
    </location>
</feature>
<reference evidence="15" key="3">
    <citation type="submission" date="2025-09" db="UniProtKB">
        <authorList>
            <consortium name="Ensembl"/>
        </authorList>
    </citation>
    <scope>IDENTIFICATION</scope>
</reference>
<sequence length="619" mass="70589">MELQTSPSEQRKYKDAKLILERTPQGSTRVDLGLAYSRWAALKRDKCFQTDAELAAFLLDCYESRVTTSSSMNGKPPSVSQCEDSRGTERQLYSKVQSGVSEIENLRPDEPRDDIFVSPTLAKSEESAQIHTRKSLVFPSEDEQVEQDQKDSVLLHIKEEQEELLTSQDGEQLNGLQEADNATLPFSHVVVKSEDEEEKPPCTQLLHSQTEDNAEAERRQISCSTKIKTETDREDSEGAEPAGNPESNNLLQQNTDAKTFTSGETEVSIGADDEDDDTDDWQEPLSDSGSETEESDSDCKKGRAKAFICSECGKWFQYKWSLQRHVTRHSGKASLGSFTNKKCFPVKQTADLQIKVHTGEKPFGCSLCEQRFRDQYNLKRHMRIHTGEKPFGCGICGKRFNGEGNLKIHKRVHTGEKPFGCGVCGRKFKQKSHFKKHIMVHTEERPFSCDVCGKGFKWRIHMKTHRRIHTDEKLFGCDVCGRRYNCERNLKIHMRGHSDERPFGCDICGRRFNCNRNLKIHKKVHTGERPFACGVCGKRFSQVGARNRHRSVHTEEKPFACDLCGQKFNREGNLERHKRVHTGEKPFGCDICGQKFTREGSLKRHMRNKAINHLHTVKD</sequence>
<dbReference type="FunFam" id="3.30.160.60:FF:001480">
    <property type="entry name" value="Si:cabz01071911.3"/>
    <property type="match status" value="1"/>
</dbReference>
<evidence type="ECO:0000256" key="10">
    <source>
        <dbReference type="ARBA" id="ARBA00023163"/>
    </source>
</evidence>
<feature type="domain" description="C2H2-type" evidence="14">
    <location>
        <begin position="363"/>
        <end position="390"/>
    </location>
</feature>
<dbReference type="PROSITE" id="PS50157">
    <property type="entry name" value="ZINC_FINGER_C2H2_2"/>
    <property type="match status" value="10"/>
</dbReference>
<feature type="domain" description="C2H2-type" evidence="14">
    <location>
        <begin position="307"/>
        <end position="334"/>
    </location>
</feature>
<keyword evidence="11" id="KW-0539">Nucleus</keyword>
<reference evidence="15" key="2">
    <citation type="submission" date="2025-08" db="UniProtKB">
        <authorList>
            <consortium name="Ensembl"/>
        </authorList>
    </citation>
    <scope>IDENTIFICATION</scope>
</reference>
<dbReference type="FunFam" id="3.30.160.60:FF:001485">
    <property type="entry name" value="Krueppel-related zinc finger protein"/>
    <property type="match status" value="1"/>
</dbReference>
<dbReference type="FunFam" id="3.30.160.60:FF:000130">
    <property type="entry name" value="Spalt-like transcription factor 4"/>
    <property type="match status" value="1"/>
</dbReference>
<comment type="subcellular location">
    <subcellularLocation>
        <location evidence="2">Nucleus</location>
    </subcellularLocation>
</comment>
<dbReference type="GO" id="GO:0045944">
    <property type="term" value="P:positive regulation of transcription by RNA polymerase II"/>
    <property type="evidence" value="ECO:0007669"/>
    <property type="project" value="UniProtKB-ARBA"/>
</dbReference>
<comment type="similarity">
    <text evidence="3">Belongs to the krueppel C2H2-type zinc-finger protein family.</text>
</comment>
<evidence type="ECO:0000256" key="4">
    <source>
        <dbReference type="ARBA" id="ARBA00022723"/>
    </source>
</evidence>
<keyword evidence="5" id="KW-0677">Repeat</keyword>
<dbReference type="GeneTree" id="ENSGT01150000286959"/>
<feature type="compositionally biased region" description="Polar residues" evidence="13">
    <location>
        <begin position="68"/>
        <end position="82"/>
    </location>
</feature>
<evidence type="ECO:0000256" key="3">
    <source>
        <dbReference type="ARBA" id="ARBA00006991"/>
    </source>
</evidence>